<name>A0A9W8CFJ6_9FUNG</name>
<reference evidence="1" key="1">
    <citation type="submission" date="2022-07" db="EMBL/GenBank/DDBJ databases">
        <title>Phylogenomic reconstructions and comparative analyses of Kickxellomycotina fungi.</title>
        <authorList>
            <person name="Reynolds N.K."/>
            <person name="Stajich J.E."/>
            <person name="Barry K."/>
            <person name="Grigoriev I.V."/>
            <person name="Crous P."/>
            <person name="Smith M.E."/>
        </authorList>
    </citation>
    <scope>NUCLEOTIDE SEQUENCE</scope>
    <source>
        <strain evidence="1">NBRC 105413</strain>
    </source>
</reference>
<dbReference type="InterPro" id="IPR024080">
    <property type="entry name" value="Neurolysin/TOP_N"/>
</dbReference>
<gene>
    <name evidence="1" type="ORF">LPJ64_006326</name>
</gene>
<keyword evidence="2" id="KW-1185">Reference proteome</keyword>
<evidence type="ECO:0000313" key="1">
    <source>
        <dbReference type="EMBL" id="KAJ1641745.1"/>
    </source>
</evidence>
<dbReference type="Proteomes" id="UP001145021">
    <property type="component" value="Unassembled WGS sequence"/>
</dbReference>
<comment type="caution">
    <text evidence="1">The sequence shown here is derived from an EMBL/GenBank/DDBJ whole genome shotgun (WGS) entry which is preliminary data.</text>
</comment>
<feature type="non-terminal residue" evidence="1">
    <location>
        <position position="103"/>
    </location>
</feature>
<dbReference type="SUPFAM" id="SSF55486">
    <property type="entry name" value="Metalloproteases ('zincins'), catalytic domain"/>
    <property type="match status" value="1"/>
</dbReference>
<dbReference type="Gene3D" id="1.20.1050.40">
    <property type="entry name" value="Endopeptidase. Chain P, domain 1"/>
    <property type="match status" value="1"/>
</dbReference>
<protein>
    <submittedName>
        <fullName evidence="1">Uncharacterized protein</fullName>
    </submittedName>
</protein>
<proteinExistence type="predicted"/>
<dbReference type="EMBL" id="JANBOH010000674">
    <property type="protein sequence ID" value="KAJ1641745.1"/>
    <property type="molecule type" value="Genomic_DNA"/>
</dbReference>
<organism evidence="1 2">
    <name type="scientific">Coemansia asiatica</name>
    <dbReference type="NCBI Taxonomy" id="1052880"/>
    <lineage>
        <taxon>Eukaryota</taxon>
        <taxon>Fungi</taxon>
        <taxon>Fungi incertae sedis</taxon>
        <taxon>Zoopagomycota</taxon>
        <taxon>Kickxellomycotina</taxon>
        <taxon>Kickxellomycetes</taxon>
        <taxon>Kickxellales</taxon>
        <taxon>Kickxellaceae</taxon>
        <taxon>Coemansia</taxon>
    </lineage>
</organism>
<evidence type="ECO:0000313" key="2">
    <source>
        <dbReference type="Proteomes" id="UP001145021"/>
    </source>
</evidence>
<accession>A0A9W8CFJ6</accession>
<sequence length="103" mass="11390">MTTSAVSSAALVAAPLSVKESMLDFNYSVKDIEQTVEQFIAEANKVYNQVASVVNPTFEAVFYPFAMIDNMQNTKRNVFYLLTNTSTDKAIRDACEEAGKTFS</sequence>
<dbReference type="AlphaFoldDB" id="A0A9W8CFJ6"/>